<dbReference type="STRING" id="335543.Sfum_2191"/>
<accession>A0LKC1</accession>
<dbReference type="InParanoid" id="A0LKC1"/>
<evidence type="ECO:0000313" key="3">
    <source>
        <dbReference type="Proteomes" id="UP000001784"/>
    </source>
</evidence>
<dbReference type="Gene3D" id="3.40.50.150">
    <property type="entry name" value="Vaccinia Virus protein VP39"/>
    <property type="match status" value="1"/>
</dbReference>
<gene>
    <name evidence="2" type="ordered locus">Sfum_2191</name>
</gene>
<dbReference type="Proteomes" id="UP000001784">
    <property type="component" value="Chromosome"/>
</dbReference>
<dbReference type="InterPro" id="IPR013216">
    <property type="entry name" value="Methyltransf_11"/>
</dbReference>
<dbReference type="eggNOG" id="COG2227">
    <property type="taxonomic scope" value="Bacteria"/>
</dbReference>
<proteinExistence type="predicted"/>
<dbReference type="KEGG" id="sfu:Sfum_2191"/>
<reference evidence="2 3" key="1">
    <citation type="submission" date="2006-10" db="EMBL/GenBank/DDBJ databases">
        <title>Complete sequence of Syntrophobacter fumaroxidans MPOB.</title>
        <authorList>
            <consortium name="US DOE Joint Genome Institute"/>
            <person name="Copeland A."/>
            <person name="Lucas S."/>
            <person name="Lapidus A."/>
            <person name="Barry K."/>
            <person name="Detter J.C."/>
            <person name="Glavina del Rio T."/>
            <person name="Hammon N."/>
            <person name="Israni S."/>
            <person name="Pitluck S."/>
            <person name="Goltsman E.G."/>
            <person name="Martinez M."/>
            <person name="Schmutz J."/>
            <person name="Larimer F."/>
            <person name="Land M."/>
            <person name="Hauser L."/>
            <person name="Kyrpides N."/>
            <person name="Kim E."/>
            <person name="Boone D.R."/>
            <person name="Brockman F."/>
            <person name="Culley D."/>
            <person name="Ferry J."/>
            <person name="Gunsalus R."/>
            <person name="McInerney M.J."/>
            <person name="Morrison M."/>
            <person name="Plugge C."/>
            <person name="Rohlin L."/>
            <person name="Scholten J."/>
            <person name="Sieber J."/>
            <person name="Stams A.J.M."/>
            <person name="Worm P."/>
            <person name="Henstra A.M."/>
            <person name="Richardson P."/>
        </authorList>
    </citation>
    <scope>NUCLEOTIDE SEQUENCE [LARGE SCALE GENOMIC DNA]</scope>
    <source>
        <strain evidence="3">DSM 10017 / MPOB</strain>
    </source>
</reference>
<dbReference type="Pfam" id="PF08241">
    <property type="entry name" value="Methyltransf_11"/>
    <property type="match status" value="1"/>
</dbReference>
<dbReference type="SUPFAM" id="SSF53335">
    <property type="entry name" value="S-adenosyl-L-methionine-dependent methyltransferases"/>
    <property type="match status" value="1"/>
</dbReference>
<keyword evidence="2" id="KW-0489">Methyltransferase</keyword>
<dbReference type="GO" id="GO:0032259">
    <property type="term" value="P:methylation"/>
    <property type="evidence" value="ECO:0007669"/>
    <property type="project" value="UniProtKB-KW"/>
</dbReference>
<dbReference type="EMBL" id="CP000478">
    <property type="protein sequence ID" value="ABK17873.1"/>
    <property type="molecule type" value="Genomic_DNA"/>
</dbReference>
<protein>
    <submittedName>
        <fullName evidence="2">Methyltransferase type 11</fullName>
    </submittedName>
</protein>
<organism evidence="2 3">
    <name type="scientific">Syntrophobacter fumaroxidans (strain DSM 10017 / MPOB)</name>
    <dbReference type="NCBI Taxonomy" id="335543"/>
    <lineage>
        <taxon>Bacteria</taxon>
        <taxon>Pseudomonadati</taxon>
        <taxon>Thermodesulfobacteriota</taxon>
        <taxon>Syntrophobacteria</taxon>
        <taxon>Syntrophobacterales</taxon>
        <taxon>Syntrophobacteraceae</taxon>
        <taxon>Syntrophobacter</taxon>
    </lineage>
</organism>
<dbReference type="HOGENOM" id="CLU_1178649_0_0_7"/>
<name>A0LKC1_SYNFM</name>
<dbReference type="GO" id="GO:0008757">
    <property type="term" value="F:S-adenosylmethionine-dependent methyltransferase activity"/>
    <property type="evidence" value="ECO:0007669"/>
    <property type="project" value="InterPro"/>
</dbReference>
<keyword evidence="3" id="KW-1185">Reference proteome</keyword>
<dbReference type="CDD" id="cd02440">
    <property type="entry name" value="AdoMet_MTases"/>
    <property type="match status" value="1"/>
</dbReference>
<dbReference type="InterPro" id="IPR029063">
    <property type="entry name" value="SAM-dependent_MTases_sf"/>
</dbReference>
<feature type="domain" description="Methyltransferase type 11" evidence="1">
    <location>
        <begin position="34"/>
        <end position="126"/>
    </location>
</feature>
<evidence type="ECO:0000313" key="2">
    <source>
        <dbReference type="EMBL" id="ABK17873.1"/>
    </source>
</evidence>
<keyword evidence="2" id="KW-0808">Transferase</keyword>
<evidence type="ECO:0000259" key="1">
    <source>
        <dbReference type="Pfam" id="PF08241"/>
    </source>
</evidence>
<dbReference type="AlphaFoldDB" id="A0LKC1"/>
<dbReference type="PANTHER" id="PTHR43861">
    <property type="entry name" value="TRANS-ACONITATE 2-METHYLTRANSFERASE-RELATED"/>
    <property type="match status" value="1"/>
</dbReference>
<sequence length="226" mass="25758">MYDLRAHAIGLEDGKDRYTFKLIQKYISSNDLVLDLGCGRGSILNPLVSKGVNAIGFDYSSSNVKLLQQAGRKVILGNATKPLPFNQNSFHVVICYEFLEHFKLDDIHNILDNIYRILKPNGYLFFTVPKKEKLKTGAVSCPQCKHIFHHWGHMTSFDDDLIKYLLAKHRFTIKKIMSIYGATLYKIGIPLFVIKLLSNFELKFKQVNKTLANYLVIAKRTAASNT</sequence>